<dbReference type="GO" id="GO:0003676">
    <property type="term" value="F:nucleic acid binding"/>
    <property type="evidence" value="ECO:0007669"/>
    <property type="project" value="InterPro"/>
</dbReference>
<dbReference type="Gene3D" id="3.10.10.10">
    <property type="entry name" value="HIV Type 1 Reverse Transcriptase, subunit A, domain 1"/>
    <property type="match status" value="1"/>
</dbReference>
<dbReference type="Gene3D" id="1.10.340.70">
    <property type="match status" value="1"/>
</dbReference>
<feature type="region of interest" description="Disordered" evidence="1">
    <location>
        <begin position="923"/>
        <end position="1026"/>
    </location>
</feature>
<dbReference type="Proteomes" id="UP000030758">
    <property type="component" value="Unassembled WGS sequence"/>
</dbReference>
<proteinExistence type="predicted"/>
<dbReference type="InterPro" id="IPR002156">
    <property type="entry name" value="RNaseH_domain"/>
</dbReference>
<dbReference type="InterPro" id="IPR043502">
    <property type="entry name" value="DNA/RNA_pol_sf"/>
</dbReference>
<dbReference type="Pfam" id="PF23088">
    <property type="entry name" value="DUF7047"/>
    <property type="match status" value="1"/>
</dbReference>
<dbReference type="InterPro" id="IPR043128">
    <property type="entry name" value="Rev_trsase/Diguanyl_cyclase"/>
</dbReference>
<dbReference type="Gene3D" id="3.30.70.270">
    <property type="match status" value="1"/>
</dbReference>
<dbReference type="AlphaFoldDB" id="A0A085ND61"/>
<dbReference type="Gene3D" id="3.30.420.10">
    <property type="entry name" value="Ribonuclease H-like superfamily/Ribonuclease H"/>
    <property type="match status" value="2"/>
</dbReference>
<dbReference type="InterPro" id="IPR036397">
    <property type="entry name" value="RNaseH_sf"/>
</dbReference>
<name>A0A085ND61_9BILA</name>
<dbReference type="InterPro" id="IPR000477">
    <property type="entry name" value="RT_dom"/>
</dbReference>
<evidence type="ECO:0000256" key="1">
    <source>
        <dbReference type="SAM" id="MobiDB-lite"/>
    </source>
</evidence>
<protein>
    <recommendedName>
        <fullName evidence="2">Integrase catalytic domain-containing protein</fullName>
    </recommendedName>
</protein>
<evidence type="ECO:0000313" key="3">
    <source>
        <dbReference type="EMBL" id="KFD67407.1"/>
    </source>
</evidence>
<dbReference type="GO" id="GO:0015074">
    <property type="term" value="P:DNA integration"/>
    <property type="evidence" value="ECO:0007669"/>
    <property type="project" value="InterPro"/>
</dbReference>
<dbReference type="InterPro" id="IPR012337">
    <property type="entry name" value="RNaseH-like_sf"/>
</dbReference>
<dbReference type="Pfam" id="PF13456">
    <property type="entry name" value="RVT_3"/>
    <property type="match status" value="1"/>
</dbReference>
<feature type="region of interest" description="Disordered" evidence="1">
    <location>
        <begin position="880"/>
        <end position="900"/>
    </location>
</feature>
<evidence type="ECO:0000259" key="2">
    <source>
        <dbReference type="PROSITE" id="PS50994"/>
    </source>
</evidence>
<dbReference type="InterPro" id="IPR050951">
    <property type="entry name" value="Retrovirus_Pol_polyprotein"/>
</dbReference>
<dbReference type="SUPFAM" id="SSF53098">
    <property type="entry name" value="Ribonuclease H-like"/>
    <property type="match status" value="1"/>
</dbReference>
<dbReference type="CDD" id="cd00303">
    <property type="entry name" value="retropepsin_like"/>
    <property type="match status" value="1"/>
</dbReference>
<gene>
    <name evidence="3" type="ORF">M514_12059</name>
</gene>
<reference evidence="3" key="1">
    <citation type="journal article" date="2014" name="Nat. Genet.">
        <title>Genome and transcriptome of the porcine whipworm Trichuris suis.</title>
        <authorList>
            <person name="Jex A.R."/>
            <person name="Nejsum P."/>
            <person name="Schwarz E.M."/>
            <person name="Hu L."/>
            <person name="Young N.D."/>
            <person name="Hall R.S."/>
            <person name="Korhonen P.K."/>
            <person name="Liao S."/>
            <person name="Thamsborg S."/>
            <person name="Xia J."/>
            <person name="Xu P."/>
            <person name="Wang S."/>
            <person name="Scheerlinck J.P."/>
            <person name="Hofmann A."/>
            <person name="Sternberg P.W."/>
            <person name="Wang J."/>
            <person name="Gasser R.B."/>
        </authorList>
    </citation>
    <scope>NUCLEOTIDE SEQUENCE [LARGE SCALE GENOMIC DNA]</scope>
    <source>
        <strain evidence="3">DCEP-RM93F</strain>
    </source>
</reference>
<feature type="compositionally biased region" description="Basic and acidic residues" evidence="1">
    <location>
        <begin position="1002"/>
        <end position="1013"/>
    </location>
</feature>
<dbReference type="GO" id="GO:0004523">
    <property type="term" value="F:RNA-DNA hybrid ribonuclease activity"/>
    <property type="evidence" value="ECO:0007669"/>
    <property type="project" value="InterPro"/>
</dbReference>
<accession>A0A085ND61</accession>
<feature type="domain" description="Integrase catalytic" evidence="2">
    <location>
        <begin position="666"/>
        <end position="776"/>
    </location>
</feature>
<dbReference type="SUPFAM" id="SSF56672">
    <property type="entry name" value="DNA/RNA polymerases"/>
    <property type="match status" value="1"/>
</dbReference>
<feature type="compositionally biased region" description="Polar residues" evidence="1">
    <location>
        <begin position="1016"/>
        <end position="1026"/>
    </location>
</feature>
<organism evidence="3">
    <name type="scientific">Trichuris suis</name>
    <name type="common">pig whipworm</name>
    <dbReference type="NCBI Taxonomy" id="68888"/>
    <lineage>
        <taxon>Eukaryota</taxon>
        <taxon>Metazoa</taxon>
        <taxon>Ecdysozoa</taxon>
        <taxon>Nematoda</taxon>
        <taxon>Enoplea</taxon>
        <taxon>Dorylaimia</taxon>
        <taxon>Trichinellida</taxon>
        <taxon>Trichuridae</taxon>
        <taxon>Trichuris</taxon>
    </lineage>
</organism>
<feature type="compositionally biased region" description="Polar residues" evidence="1">
    <location>
        <begin position="932"/>
        <end position="941"/>
    </location>
</feature>
<dbReference type="PROSITE" id="PS50994">
    <property type="entry name" value="INTEGRASE"/>
    <property type="match status" value="1"/>
</dbReference>
<dbReference type="EMBL" id="KL367515">
    <property type="protein sequence ID" value="KFD67407.1"/>
    <property type="molecule type" value="Genomic_DNA"/>
</dbReference>
<dbReference type="InterPro" id="IPR055475">
    <property type="entry name" value="DUF7047"/>
</dbReference>
<dbReference type="Pfam" id="PF00078">
    <property type="entry name" value="RVT_1"/>
    <property type="match status" value="1"/>
</dbReference>
<dbReference type="GO" id="GO:0042575">
    <property type="term" value="C:DNA polymerase complex"/>
    <property type="evidence" value="ECO:0007669"/>
    <property type="project" value="UniProtKB-ARBA"/>
</dbReference>
<feature type="compositionally biased region" description="Low complexity" evidence="1">
    <location>
        <begin position="955"/>
        <end position="972"/>
    </location>
</feature>
<dbReference type="PANTHER" id="PTHR37984:SF5">
    <property type="entry name" value="PROTEIN NYNRIN-LIKE"/>
    <property type="match status" value="1"/>
</dbReference>
<sequence>MRVGGVNRRVLVDSGCTSCIVHAPCCHQWKRQHTTLRTISGDVLRCAGTGTVRLEPCEGHTVVVDVIVSDRKPLGFDVVLGVNAIRLLGGMLLDRHGRVRFNSPSSPICAAADAKIRVEGADFIAMYDPALQGWTAAWKRANGNAPTVLRNTLEEYPPTAAARAAYEEELRTWIQNGWLIPYDERRLGPAKALIPLMAVVQRTKGKVRPVLDFRELNTHIDTFTPNSDVCADKLREWRRRSTNVSILDLRKAYLQIRIEKSLWPYQTVKHKGRRYCLTRLGFGLNVAPAIMKAIVDKVLSFSSDVRTGTSAYLDDILIDESVVSAQAVSTHLAQYGLESKAPEHVREGARVLGLQVWGERNTLQWKRGSENNVPPTQLTRRSVFSYCGELMGHYPVCGWLRVATAFIKREANRVSSRWDEPIHDDRIQEHLDEVVREVSKNDPVRGRWDVSGSAARVWEDASALALGVALEVDNSVIEDGVWLRPNDARHINMAELDAVIKGLNLAIAWRMRTIELMTDSAAVHRWLSDGLSGKARLRTKAANEMLIRRRIETVVALVREYQLTMTVTLVRSMEDKADRLTRVPRRWLVNKEPVQEAAGAVVSDSSFERLIAEVHHAAGHPGVRRTLYFAQRRDPRIAKREVSRVVSNCDVCQSIDPPPTKWKHGRLEVPKVRQRVGVDLTHCGKELYLTLIDCGPSRFCIWRRLSERSSTEIARHLESVFYERGAPEELLTDNDTAFRSNEDARLAERWGTRLRFRCAYAASGNGITERCHRTIKVIARRTGCTVQEAVYRYNLMPQDDCSAARAPANAIYRYTVRDREESSIHQTRQSTRCPYAVGDSVWIRPHANRCDTRYDSGFVTRVISDQPVKVDGMPRHVRDIRHRTGTPGQPLRPVFDTSGHGVNELRVTRHEDEPGTFRFSVAAEPQPAEQLVTDNGVSQAGTAPRRSTRRRQQRRCPLSDCSSRGSSPSSRGEMVAGDRDAQESLVTANGTRIITDVPAHGMMEHHEETDLRRSGRIQNRSRINGD</sequence>
<dbReference type="PANTHER" id="PTHR37984">
    <property type="entry name" value="PROTEIN CBG26694"/>
    <property type="match status" value="1"/>
</dbReference>
<dbReference type="InterPro" id="IPR001584">
    <property type="entry name" value="Integrase_cat-core"/>
</dbReference>